<evidence type="ECO:0000313" key="1">
    <source>
        <dbReference type="EMBL" id="KIU12285.1"/>
    </source>
</evidence>
<sequence length="45" mass="5077">MSEHAGRAQIYDKTSEKRLKHAFKPKVTGEAGSWLGVCQAEFRRA</sequence>
<dbReference type="Proteomes" id="UP000032247">
    <property type="component" value="Unassembled WGS sequence"/>
</dbReference>
<gene>
    <name evidence="1" type="ORF">SC09_Contig19orf00710</name>
</gene>
<dbReference type="AlphaFoldDB" id="A0A0D1KTW4"/>
<protein>
    <submittedName>
        <fullName evidence="1">Uncharacterized protein</fullName>
    </submittedName>
</protein>
<proteinExistence type="predicted"/>
<reference evidence="1 2" key="1">
    <citation type="submission" date="2014-12" db="EMBL/GenBank/DDBJ databases">
        <title>Comparative genome analysis of Bacillus coagulans HM-08, Clostridium butyricum HM-68, Bacillus subtilis HM-66 and Bacillus licheniformis BL-09.</title>
        <authorList>
            <person name="Zhang H."/>
        </authorList>
    </citation>
    <scope>NUCLEOTIDE SEQUENCE [LARGE SCALE GENOMIC DNA]</scope>
    <source>
        <strain evidence="1 2">HM-66</strain>
    </source>
</reference>
<organism evidence="1 2">
    <name type="scientific">Bacillus subtilis</name>
    <dbReference type="NCBI Taxonomy" id="1423"/>
    <lineage>
        <taxon>Bacteria</taxon>
        <taxon>Bacillati</taxon>
        <taxon>Bacillota</taxon>
        <taxon>Bacilli</taxon>
        <taxon>Bacillales</taxon>
        <taxon>Bacillaceae</taxon>
        <taxon>Bacillus</taxon>
    </lineage>
</organism>
<name>A0A0D1KTW4_BACIU</name>
<comment type="caution">
    <text evidence="1">The sequence shown here is derived from an EMBL/GenBank/DDBJ whole genome shotgun (WGS) entry which is preliminary data.</text>
</comment>
<dbReference type="PATRIC" id="fig|1423.173.peg.1170"/>
<dbReference type="EMBL" id="JXBC01000002">
    <property type="protein sequence ID" value="KIU12285.1"/>
    <property type="molecule type" value="Genomic_DNA"/>
</dbReference>
<evidence type="ECO:0000313" key="2">
    <source>
        <dbReference type="Proteomes" id="UP000032247"/>
    </source>
</evidence>
<accession>A0A0D1KTW4</accession>